<dbReference type="OMA" id="CNSEIKI"/>
<name>B4GJY7_DROPE</name>
<protein>
    <submittedName>
        <fullName evidence="1">GL25972</fullName>
    </submittedName>
</protein>
<organism evidence="2">
    <name type="scientific">Drosophila persimilis</name>
    <name type="common">Fruit fly</name>
    <dbReference type="NCBI Taxonomy" id="7234"/>
    <lineage>
        <taxon>Eukaryota</taxon>
        <taxon>Metazoa</taxon>
        <taxon>Ecdysozoa</taxon>
        <taxon>Arthropoda</taxon>
        <taxon>Hexapoda</taxon>
        <taxon>Insecta</taxon>
        <taxon>Pterygota</taxon>
        <taxon>Neoptera</taxon>
        <taxon>Endopterygota</taxon>
        <taxon>Diptera</taxon>
        <taxon>Brachycera</taxon>
        <taxon>Muscomorpha</taxon>
        <taxon>Ephydroidea</taxon>
        <taxon>Drosophilidae</taxon>
        <taxon>Drosophila</taxon>
        <taxon>Sophophora</taxon>
    </lineage>
</organism>
<evidence type="ECO:0000313" key="1">
    <source>
        <dbReference type="EMBL" id="EDW36953.1"/>
    </source>
</evidence>
<dbReference type="EMBL" id="CH479184">
    <property type="protein sequence ID" value="EDW36953.1"/>
    <property type="molecule type" value="Genomic_DNA"/>
</dbReference>
<dbReference type="Proteomes" id="UP000008744">
    <property type="component" value="Unassembled WGS sequence"/>
</dbReference>
<sequence>MNGPEKDKEVEEVVEKKKIKRKKLLKKHGINHYRLEHEYNLETNQIGVKAIRFCGTRTSSQPIVREGECLYERPVLDPNGNVLYTTQFLASSNGRVTAKLVASCKHKTRTEKTDNLQECQDKDVINSYRNEEKCNSEIKIDPEIKKCDQETKDCDPEMKVTKEKPTLSEIPPRIGVLGRRRSCLFNHSVLRESTELGQLLREGGDGRHRGEATTQ</sequence>
<proteinExistence type="predicted"/>
<reference evidence="1" key="1">
    <citation type="journal article" date="2007" name="Nature">
        <title>Evolution of genes and genomes on the Drosophila phylogeny.</title>
        <authorList>
            <consortium name="Drosophila 12 Genomes Consortium"/>
            <person name="Clark A.G."/>
            <person name="Eisen M.B."/>
            <person name="Smith D.R."/>
            <person name="Bergman C.M."/>
            <person name="Oliver B."/>
            <person name="Markow T.A."/>
            <person name="Kaufman T.C."/>
            <person name="Kellis M."/>
            <person name="Gelbart W."/>
            <person name="Iyer V.N."/>
            <person name="Pollard D.A."/>
            <person name="Sackton T.B."/>
            <person name="Larracuente A.M."/>
            <person name="Singh N.D."/>
            <person name="Abad J.P."/>
            <person name="Abt D.N."/>
            <person name="Adryan B."/>
            <person name="Aguade M."/>
            <person name="Akashi H."/>
            <person name="Anderson W.W."/>
            <person name="Aquadro C.F."/>
            <person name="Ardell D.H."/>
            <person name="Arguello R."/>
            <person name="Artieri C.G."/>
            <person name="Barbash D.A."/>
            <person name="Barker D."/>
            <person name="Barsanti P."/>
            <person name="Batterham P."/>
            <person name="Batzoglou S."/>
            <person name="Begun D."/>
            <person name="Bhutkar A."/>
            <person name="Blanco E."/>
            <person name="Bosak S.A."/>
            <person name="Bradley R.K."/>
            <person name="Brand A.D."/>
            <person name="Brent M.R."/>
            <person name="Brooks A.N."/>
            <person name="Brown R.H."/>
            <person name="Butlin R.K."/>
            <person name="Caggese C."/>
            <person name="Calvi B.R."/>
            <person name="Bernardo de Carvalho A."/>
            <person name="Caspi A."/>
            <person name="Castrezana S."/>
            <person name="Celniker S.E."/>
            <person name="Chang J.L."/>
            <person name="Chapple C."/>
            <person name="Chatterji S."/>
            <person name="Chinwalla A."/>
            <person name="Civetta A."/>
            <person name="Clifton S.W."/>
            <person name="Comeron J.M."/>
            <person name="Costello J.C."/>
            <person name="Coyne J.A."/>
            <person name="Daub J."/>
            <person name="David R.G."/>
            <person name="Delcher A.L."/>
            <person name="Delehaunty K."/>
            <person name="Do C.B."/>
            <person name="Ebling H."/>
            <person name="Edwards K."/>
            <person name="Eickbush T."/>
            <person name="Evans J.D."/>
            <person name="Filipski A."/>
            <person name="Findeiss S."/>
            <person name="Freyhult E."/>
            <person name="Fulton L."/>
            <person name="Fulton R."/>
            <person name="Garcia A.C."/>
            <person name="Gardiner A."/>
            <person name="Garfield D.A."/>
            <person name="Garvin B.E."/>
            <person name="Gibson G."/>
            <person name="Gilbert D."/>
            <person name="Gnerre S."/>
            <person name="Godfrey J."/>
            <person name="Good R."/>
            <person name="Gotea V."/>
            <person name="Gravely B."/>
            <person name="Greenberg A.J."/>
            <person name="Griffiths-Jones S."/>
            <person name="Gross S."/>
            <person name="Guigo R."/>
            <person name="Gustafson E.A."/>
            <person name="Haerty W."/>
            <person name="Hahn M.W."/>
            <person name="Halligan D.L."/>
            <person name="Halpern A.L."/>
            <person name="Halter G.M."/>
            <person name="Han M.V."/>
            <person name="Heger A."/>
            <person name="Hillier L."/>
            <person name="Hinrichs A.S."/>
            <person name="Holmes I."/>
            <person name="Hoskins R.A."/>
            <person name="Hubisz M.J."/>
            <person name="Hultmark D."/>
            <person name="Huntley M.A."/>
            <person name="Jaffe D.B."/>
            <person name="Jagadeeshan S."/>
            <person name="Jeck W.R."/>
            <person name="Johnson J."/>
            <person name="Jones C.D."/>
            <person name="Jordan W.C."/>
            <person name="Karpen G.H."/>
            <person name="Kataoka E."/>
            <person name="Keightley P.D."/>
            <person name="Kheradpour P."/>
            <person name="Kirkness E.F."/>
            <person name="Koerich L.B."/>
            <person name="Kristiansen K."/>
            <person name="Kudrna D."/>
            <person name="Kulathinal R.J."/>
            <person name="Kumar S."/>
            <person name="Kwok R."/>
            <person name="Lander E."/>
            <person name="Langley C.H."/>
            <person name="Lapoint R."/>
            <person name="Lazzaro B.P."/>
            <person name="Lee S.J."/>
            <person name="Levesque L."/>
            <person name="Li R."/>
            <person name="Lin C.F."/>
            <person name="Lin M.F."/>
            <person name="Lindblad-Toh K."/>
            <person name="Llopart A."/>
            <person name="Long M."/>
            <person name="Low L."/>
            <person name="Lozovsky E."/>
            <person name="Lu J."/>
            <person name="Luo M."/>
            <person name="Machado C.A."/>
            <person name="Makalowski W."/>
            <person name="Marzo M."/>
            <person name="Matsuda M."/>
            <person name="Matzkin L."/>
            <person name="McAllister B."/>
            <person name="McBride C.S."/>
            <person name="McKernan B."/>
            <person name="McKernan K."/>
            <person name="Mendez-Lago M."/>
            <person name="Minx P."/>
            <person name="Mollenhauer M.U."/>
            <person name="Montooth K."/>
            <person name="Mount S.M."/>
            <person name="Mu X."/>
            <person name="Myers E."/>
            <person name="Negre B."/>
            <person name="Newfeld S."/>
            <person name="Nielsen R."/>
            <person name="Noor M.A."/>
            <person name="O'Grady P."/>
            <person name="Pachter L."/>
            <person name="Papaceit M."/>
            <person name="Parisi M.J."/>
            <person name="Parisi M."/>
            <person name="Parts L."/>
            <person name="Pedersen J.S."/>
            <person name="Pesole G."/>
            <person name="Phillippy A.M."/>
            <person name="Ponting C.P."/>
            <person name="Pop M."/>
            <person name="Porcelli D."/>
            <person name="Powell J.R."/>
            <person name="Prohaska S."/>
            <person name="Pruitt K."/>
            <person name="Puig M."/>
            <person name="Quesneville H."/>
            <person name="Ram K.R."/>
            <person name="Rand D."/>
            <person name="Rasmussen M.D."/>
            <person name="Reed L.K."/>
            <person name="Reenan R."/>
            <person name="Reily A."/>
            <person name="Remington K.A."/>
            <person name="Rieger T.T."/>
            <person name="Ritchie M.G."/>
            <person name="Robin C."/>
            <person name="Rogers Y.H."/>
            <person name="Rohde C."/>
            <person name="Rozas J."/>
            <person name="Rubenfield M.J."/>
            <person name="Ruiz A."/>
            <person name="Russo S."/>
            <person name="Salzberg S.L."/>
            <person name="Sanchez-Gracia A."/>
            <person name="Saranga D.J."/>
            <person name="Sato H."/>
            <person name="Schaeffer S.W."/>
            <person name="Schatz M.C."/>
            <person name="Schlenke T."/>
            <person name="Schwartz R."/>
            <person name="Segarra C."/>
            <person name="Singh R.S."/>
            <person name="Sirot L."/>
            <person name="Sirota M."/>
            <person name="Sisneros N.B."/>
            <person name="Smith C.D."/>
            <person name="Smith T.F."/>
            <person name="Spieth J."/>
            <person name="Stage D.E."/>
            <person name="Stark A."/>
            <person name="Stephan W."/>
            <person name="Strausberg R.L."/>
            <person name="Strempel S."/>
            <person name="Sturgill D."/>
            <person name="Sutton G."/>
            <person name="Sutton G.G."/>
            <person name="Tao W."/>
            <person name="Teichmann S."/>
            <person name="Tobari Y.N."/>
            <person name="Tomimura Y."/>
            <person name="Tsolas J.M."/>
            <person name="Valente V.L."/>
            <person name="Venter E."/>
            <person name="Venter J.C."/>
            <person name="Vicario S."/>
            <person name="Vieira F.G."/>
            <person name="Vilella A.J."/>
            <person name="Villasante A."/>
            <person name="Walenz B."/>
            <person name="Wang J."/>
            <person name="Wasserman M."/>
            <person name="Watts T."/>
            <person name="Wilson D."/>
            <person name="Wilson R.K."/>
            <person name="Wing R.A."/>
            <person name="Wolfner M.F."/>
            <person name="Wong A."/>
            <person name="Wong G.K."/>
            <person name="Wu C.I."/>
            <person name="Wu G."/>
            <person name="Yamamoto D."/>
            <person name="Yang H.P."/>
            <person name="Yang S.P."/>
            <person name="Yorke J.A."/>
            <person name="Yoshida K."/>
            <person name="Zdobnov E."/>
            <person name="Zhang P."/>
            <person name="Zhang Y."/>
            <person name="Zimin A.V."/>
            <person name="Baldwin J."/>
            <person name="Abdouelleil A."/>
            <person name="Abdulkadir J."/>
            <person name="Abebe A."/>
            <person name="Abera B."/>
            <person name="Abreu J."/>
            <person name="Acer S.C."/>
            <person name="Aftuck L."/>
            <person name="Alexander A."/>
            <person name="An P."/>
            <person name="Anderson E."/>
            <person name="Anderson S."/>
            <person name="Arachi H."/>
            <person name="Azer M."/>
            <person name="Bachantsang P."/>
            <person name="Barry A."/>
            <person name="Bayul T."/>
            <person name="Berlin A."/>
            <person name="Bessette D."/>
            <person name="Bloom T."/>
            <person name="Blye J."/>
            <person name="Boguslavskiy L."/>
            <person name="Bonnet C."/>
            <person name="Boukhgalter B."/>
            <person name="Bourzgui I."/>
            <person name="Brown A."/>
            <person name="Cahill P."/>
            <person name="Channer S."/>
            <person name="Cheshatsang Y."/>
            <person name="Chuda L."/>
            <person name="Citroen M."/>
            <person name="Collymore A."/>
            <person name="Cooke P."/>
            <person name="Costello M."/>
            <person name="D'Aco K."/>
            <person name="Daza R."/>
            <person name="De Haan G."/>
            <person name="DeGray S."/>
            <person name="DeMaso C."/>
            <person name="Dhargay N."/>
            <person name="Dooley K."/>
            <person name="Dooley E."/>
            <person name="Doricent M."/>
            <person name="Dorje P."/>
            <person name="Dorjee K."/>
            <person name="Dupes A."/>
            <person name="Elong R."/>
            <person name="Falk J."/>
            <person name="Farina A."/>
            <person name="Faro S."/>
            <person name="Ferguson D."/>
            <person name="Fisher S."/>
            <person name="Foley C.D."/>
            <person name="Franke A."/>
            <person name="Friedrich D."/>
            <person name="Gadbois L."/>
            <person name="Gearin G."/>
            <person name="Gearin C.R."/>
            <person name="Giannoukos G."/>
            <person name="Goode T."/>
            <person name="Graham J."/>
            <person name="Grandbois E."/>
            <person name="Grewal S."/>
            <person name="Gyaltsen K."/>
            <person name="Hafez N."/>
            <person name="Hagos B."/>
            <person name="Hall J."/>
            <person name="Henson C."/>
            <person name="Hollinger A."/>
            <person name="Honan T."/>
            <person name="Huard M.D."/>
            <person name="Hughes L."/>
            <person name="Hurhula B."/>
            <person name="Husby M.E."/>
            <person name="Kamat A."/>
            <person name="Kanga B."/>
            <person name="Kashin S."/>
            <person name="Khazanovich D."/>
            <person name="Kisner P."/>
            <person name="Lance K."/>
            <person name="Lara M."/>
            <person name="Lee W."/>
            <person name="Lennon N."/>
            <person name="Letendre F."/>
            <person name="LeVine R."/>
            <person name="Lipovsky A."/>
            <person name="Liu X."/>
            <person name="Liu J."/>
            <person name="Liu S."/>
            <person name="Lokyitsang T."/>
            <person name="Lokyitsang Y."/>
            <person name="Lubonja R."/>
            <person name="Lui A."/>
            <person name="MacDonald P."/>
            <person name="Magnisalis V."/>
            <person name="Maru K."/>
            <person name="Matthews C."/>
            <person name="McCusker W."/>
            <person name="McDonough S."/>
            <person name="Mehta T."/>
            <person name="Meldrim J."/>
            <person name="Meneus L."/>
            <person name="Mihai O."/>
            <person name="Mihalev A."/>
            <person name="Mihova T."/>
            <person name="Mittelman R."/>
            <person name="Mlenga V."/>
            <person name="Montmayeur A."/>
            <person name="Mulrain L."/>
            <person name="Navidi A."/>
            <person name="Naylor J."/>
            <person name="Negash T."/>
            <person name="Nguyen T."/>
            <person name="Nguyen N."/>
            <person name="Nicol R."/>
            <person name="Norbu C."/>
            <person name="Norbu N."/>
            <person name="Novod N."/>
            <person name="O'Neill B."/>
            <person name="Osman S."/>
            <person name="Markiewicz E."/>
            <person name="Oyono O.L."/>
            <person name="Patti C."/>
            <person name="Phunkhang P."/>
            <person name="Pierre F."/>
            <person name="Priest M."/>
            <person name="Raghuraman S."/>
            <person name="Rege F."/>
            <person name="Reyes R."/>
            <person name="Rise C."/>
            <person name="Rogov P."/>
            <person name="Ross K."/>
            <person name="Ryan E."/>
            <person name="Settipalli S."/>
            <person name="Shea T."/>
            <person name="Sherpa N."/>
            <person name="Shi L."/>
            <person name="Shih D."/>
            <person name="Sparrow T."/>
            <person name="Spaulding J."/>
            <person name="Stalker J."/>
            <person name="Stange-Thomann N."/>
            <person name="Stavropoulos S."/>
            <person name="Stone C."/>
            <person name="Strader C."/>
            <person name="Tesfaye S."/>
            <person name="Thomson T."/>
            <person name="Thoulutsang Y."/>
            <person name="Thoulutsang D."/>
            <person name="Topham K."/>
            <person name="Topping I."/>
            <person name="Tsamla T."/>
            <person name="Vassiliev H."/>
            <person name="Vo A."/>
            <person name="Wangchuk T."/>
            <person name="Wangdi T."/>
            <person name="Weiand M."/>
            <person name="Wilkinson J."/>
            <person name="Wilson A."/>
            <person name="Yadav S."/>
            <person name="Young G."/>
            <person name="Yu Q."/>
            <person name="Zembek L."/>
            <person name="Zhong D."/>
            <person name="Zimmer A."/>
            <person name="Zwirko Z."/>
            <person name="Jaffe D.B."/>
            <person name="Alvarez P."/>
            <person name="Brockman W."/>
            <person name="Butler J."/>
            <person name="Chin C."/>
            <person name="Gnerre S."/>
            <person name="Grabherr M."/>
            <person name="Kleber M."/>
            <person name="Mauceli E."/>
            <person name="MacCallum I."/>
        </authorList>
    </citation>
    <scope>NUCLEOTIDE SEQUENCE [LARGE SCALE GENOMIC DNA]</scope>
    <source>
        <strain evidence="1">MSH-3</strain>
    </source>
</reference>
<evidence type="ECO:0000313" key="2">
    <source>
        <dbReference type="Proteomes" id="UP000008744"/>
    </source>
</evidence>
<keyword evidence="2" id="KW-1185">Reference proteome</keyword>
<gene>
    <name evidence="1" type="primary">Dper\GL25972</name>
    <name evidence="1" type="ORF">Dper_GL25972</name>
</gene>
<dbReference type="HOGENOM" id="CLU_1284491_0_0_1"/>
<accession>B4GJY7</accession>
<dbReference type="AlphaFoldDB" id="B4GJY7"/>
<reference evidence="1" key="2">
    <citation type="submission" date="2008-06" db="EMBL/GenBank/DDBJ databases">
        <authorList>
            <consortium name="FlyBase"/>
        </authorList>
    </citation>
    <scope>NUCLEOTIDE SEQUENCE</scope>
    <source>
        <strain evidence="1">MSH-3</strain>
    </source>
</reference>